<feature type="signal peptide" evidence="1">
    <location>
        <begin position="1"/>
        <end position="31"/>
    </location>
</feature>
<evidence type="ECO:0000256" key="1">
    <source>
        <dbReference type="SAM" id="SignalP"/>
    </source>
</evidence>
<comment type="caution">
    <text evidence="2">The sequence shown here is derived from an EMBL/GenBank/DDBJ whole genome shotgun (WGS) entry which is preliminary data.</text>
</comment>
<evidence type="ECO:0000313" key="2">
    <source>
        <dbReference type="EMBL" id="GKV43266.1"/>
    </source>
</evidence>
<name>A0AAV5M0H7_9ROSI</name>
<protein>
    <submittedName>
        <fullName evidence="2">Uncharacterized protein</fullName>
    </submittedName>
</protein>
<evidence type="ECO:0000313" key="3">
    <source>
        <dbReference type="Proteomes" id="UP001054252"/>
    </source>
</evidence>
<feature type="chain" id="PRO_5043786562" evidence="1">
    <location>
        <begin position="32"/>
        <end position="94"/>
    </location>
</feature>
<organism evidence="2 3">
    <name type="scientific">Rubroshorea leprosula</name>
    <dbReference type="NCBI Taxonomy" id="152421"/>
    <lineage>
        <taxon>Eukaryota</taxon>
        <taxon>Viridiplantae</taxon>
        <taxon>Streptophyta</taxon>
        <taxon>Embryophyta</taxon>
        <taxon>Tracheophyta</taxon>
        <taxon>Spermatophyta</taxon>
        <taxon>Magnoliopsida</taxon>
        <taxon>eudicotyledons</taxon>
        <taxon>Gunneridae</taxon>
        <taxon>Pentapetalae</taxon>
        <taxon>rosids</taxon>
        <taxon>malvids</taxon>
        <taxon>Malvales</taxon>
        <taxon>Dipterocarpaceae</taxon>
        <taxon>Rubroshorea</taxon>
    </lineage>
</organism>
<dbReference type="Proteomes" id="UP001054252">
    <property type="component" value="Unassembled WGS sequence"/>
</dbReference>
<gene>
    <name evidence="2" type="ORF">SLEP1_g50580</name>
</gene>
<sequence>MEMLRQPIFSSTFVWIIIIFSILLLLRPSYSDPLDEFIECNLSASFQCGDYGNFYYPFWNDNTSEHCRPLGFHLKDCEKGVPTIDFGPDGSFQL</sequence>
<dbReference type="EMBL" id="BPVZ01000167">
    <property type="protein sequence ID" value="GKV43266.1"/>
    <property type="molecule type" value="Genomic_DNA"/>
</dbReference>
<reference evidence="2 3" key="1">
    <citation type="journal article" date="2021" name="Commun. Biol.">
        <title>The genome of Shorea leprosula (Dipterocarpaceae) highlights the ecological relevance of drought in aseasonal tropical rainforests.</title>
        <authorList>
            <person name="Ng K.K.S."/>
            <person name="Kobayashi M.J."/>
            <person name="Fawcett J.A."/>
            <person name="Hatakeyama M."/>
            <person name="Paape T."/>
            <person name="Ng C.H."/>
            <person name="Ang C.C."/>
            <person name="Tnah L.H."/>
            <person name="Lee C.T."/>
            <person name="Nishiyama T."/>
            <person name="Sese J."/>
            <person name="O'Brien M.J."/>
            <person name="Copetti D."/>
            <person name="Mohd Noor M.I."/>
            <person name="Ong R.C."/>
            <person name="Putra M."/>
            <person name="Sireger I.Z."/>
            <person name="Indrioko S."/>
            <person name="Kosugi Y."/>
            <person name="Izuno A."/>
            <person name="Isagi Y."/>
            <person name="Lee S.L."/>
            <person name="Shimizu K.K."/>
        </authorList>
    </citation>
    <scope>NUCLEOTIDE SEQUENCE [LARGE SCALE GENOMIC DNA]</scope>
    <source>
        <strain evidence="2">214</strain>
    </source>
</reference>
<keyword evidence="1" id="KW-0732">Signal</keyword>
<proteinExistence type="predicted"/>
<keyword evidence="3" id="KW-1185">Reference proteome</keyword>
<accession>A0AAV5M0H7</accession>
<dbReference type="AlphaFoldDB" id="A0AAV5M0H7"/>